<keyword evidence="1 4" id="KW-0808">Transferase</keyword>
<reference evidence="4 5" key="1">
    <citation type="journal article" date="2015" name="Genome Biol. Evol.">
        <title>Characterization of Three Mycobacterium spp. with Potential Use in Bioremediation by Genome Sequencing and Comparative Genomics.</title>
        <authorList>
            <person name="Das S."/>
            <person name="Pettersson B.M."/>
            <person name="Behra P.R."/>
            <person name="Ramesh M."/>
            <person name="Dasgupta S."/>
            <person name="Bhattacharya A."/>
            <person name="Kirsebom L.A."/>
        </authorList>
    </citation>
    <scope>NUCLEOTIDE SEQUENCE [LARGE SCALE GENOMIC DNA]</scope>
    <source>
        <strain evidence="4 5">DSM 44075</strain>
    </source>
</reference>
<dbReference type="Pfam" id="PF08541">
    <property type="entry name" value="ACP_syn_III_C"/>
    <property type="match status" value="1"/>
</dbReference>
<protein>
    <submittedName>
        <fullName evidence="4">3-oxoacyl-[acyl-carrier-protein] synthase 3</fullName>
        <ecNumber evidence="4">2.3.1.180</ecNumber>
    </submittedName>
</protein>
<evidence type="ECO:0000256" key="1">
    <source>
        <dbReference type="ARBA" id="ARBA00022679"/>
    </source>
</evidence>
<dbReference type="SUPFAM" id="SSF53901">
    <property type="entry name" value="Thiolase-like"/>
    <property type="match status" value="1"/>
</dbReference>
<proteinExistence type="predicted"/>
<dbReference type="Proteomes" id="UP000036313">
    <property type="component" value="Unassembled WGS sequence"/>
</dbReference>
<evidence type="ECO:0000259" key="3">
    <source>
        <dbReference type="Pfam" id="PF08541"/>
    </source>
</evidence>
<name>A0A0J6VDJ4_9MYCO</name>
<dbReference type="PANTHER" id="PTHR34069">
    <property type="entry name" value="3-OXOACYL-[ACYL-CARRIER-PROTEIN] SYNTHASE 3"/>
    <property type="match status" value="1"/>
</dbReference>
<keyword evidence="2 4" id="KW-0012">Acyltransferase</keyword>
<dbReference type="InterPro" id="IPR016039">
    <property type="entry name" value="Thiolase-like"/>
</dbReference>
<dbReference type="GO" id="GO:0044550">
    <property type="term" value="P:secondary metabolite biosynthetic process"/>
    <property type="evidence" value="ECO:0007669"/>
    <property type="project" value="TreeGrafter"/>
</dbReference>
<dbReference type="AlphaFoldDB" id="A0A0J6VDJ4"/>
<comment type="caution">
    <text evidence="4">The sequence shown here is derived from an EMBL/GenBank/DDBJ whole genome shotgun (WGS) entry which is preliminary data.</text>
</comment>
<dbReference type="EC" id="2.3.1.180" evidence="4"/>
<dbReference type="PANTHER" id="PTHR34069:SF3">
    <property type="entry name" value="ACYL-COA:ACYL-COA ALKYLTRANSFERASE"/>
    <property type="match status" value="1"/>
</dbReference>
<feature type="domain" description="Beta-ketoacyl-[acyl-carrier-protein] synthase III C-terminal" evidence="3">
    <location>
        <begin position="252"/>
        <end position="339"/>
    </location>
</feature>
<dbReference type="InterPro" id="IPR013747">
    <property type="entry name" value="ACP_syn_III_C"/>
</dbReference>
<dbReference type="Gene3D" id="3.40.47.10">
    <property type="match status" value="2"/>
</dbReference>
<sequence>MTLPTLYFSRPATVLPDTAMDNDEVLALVRKEFSGPAEEWIGVEQTIRYVFDRCNTKTRYLDQSTTLMPAEFATQAAQACLERTGVSATDLDLVVYGGIARGNFEPATAAEVAGLLGARPLHAVDVTCACAGLIEALHTVAGYFALHPEMNTALVCAGELTRDRIAYDMGSLQDVAVFAAGLTLGNAAAALVVSREPLPGGSARLEGIFHKTLCEHYDLCKTPIDGHFTSKSKELFALSVHVPPAIREMLGELGWSSEEIDHYALHQPSEAVLERVFTELGARPQACVHTHSLFGNTASTAWALALEYRLEHGTVEPGDKIVMASAAAGFTIVGAAAVWEG</sequence>
<dbReference type="EMBL" id="JYNU01000058">
    <property type="protein sequence ID" value="KMO68244.1"/>
    <property type="molecule type" value="Genomic_DNA"/>
</dbReference>
<gene>
    <name evidence="4" type="primary">fabH_2</name>
    <name evidence="4" type="ORF">MOBUDSM44075_05244</name>
</gene>
<evidence type="ECO:0000313" key="5">
    <source>
        <dbReference type="Proteomes" id="UP000036313"/>
    </source>
</evidence>
<accession>A0A0J6VDJ4</accession>
<evidence type="ECO:0000313" key="4">
    <source>
        <dbReference type="EMBL" id="KMO68244.1"/>
    </source>
</evidence>
<dbReference type="GO" id="GO:0033818">
    <property type="term" value="F:beta-ketoacyl-acyl-carrier-protein synthase III activity"/>
    <property type="evidence" value="ECO:0007669"/>
    <property type="project" value="UniProtKB-EC"/>
</dbReference>
<dbReference type="PATRIC" id="fig|1807.14.peg.5286"/>
<evidence type="ECO:0000256" key="2">
    <source>
        <dbReference type="ARBA" id="ARBA00023315"/>
    </source>
</evidence>
<organism evidence="4 5">
    <name type="scientific">Mycolicibacterium obuense</name>
    <dbReference type="NCBI Taxonomy" id="1807"/>
    <lineage>
        <taxon>Bacteria</taxon>
        <taxon>Bacillati</taxon>
        <taxon>Actinomycetota</taxon>
        <taxon>Actinomycetes</taxon>
        <taxon>Mycobacteriales</taxon>
        <taxon>Mycobacteriaceae</taxon>
        <taxon>Mycolicibacterium</taxon>
    </lineage>
</organism>
<dbReference type="RefSeq" id="WP_082164381.1">
    <property type="nucleotide sequence ID" value="NZ_JYNU01000058.1"/>
</dbReference>